<organism evidence="3 4">
    <name type="scientific">Rothia dentocariosa</name>
    <dbReference type="NCBI Taxonomy" id="2047"/>
    <lineage>
        <taxon>Bacteria</taxon>
        <taxon>Bacillati</taxon>
        <taxon>Actinomycetota</taxon>
        <taxon>Actinomycetes</taxon>
        <taxon>Micrococcales</taxon>
        <taxon>Micrococcaceae</taxon>
        <taxon>Rothia</taxon>
    </lineage>
</organism>
<keyword evidence="2" id="KW-0812">Transmembrane</keyword>
<feature type="transmembrane region" description="Helical" evidence="2">
    <location>
        <begin position="7"/>
        <end position="25"/>
    </location>
</feature>
<feature type="compositionally biased region" description="Low complexity" evidence="1">
    <location>
        <begin position="38"/>
        <end position="92"/>
    </location>
</feature>
<reference evidence="3" key="1">
    <citation type="submission" date="2017-10" db="EMBL/GenBank/DDBJ databases">
        <title>Kefir isolates.</title>
        <authorList>
            <person name="Kim Y."/>
            <person name="Blasche S."/>
        </authorList>
    </citation>
    <scope>NUCLEOTIDE SEQUENCE [LARGE SCALE GENOMIC DNA]</scope>
    <source>
        <strain evidence="3">OG2-2</strain>
    </source>
</reference>
<gene>
    <name evidence="3" type="ORF">CRM92_07595</name>
</gene>
<proteinExistence type="predicted"/>
<feature type="compositionally biased region" description="Low complexity" evidence="1">
    <location>
        <begin position="115"/>
        <end position="131"/>
    </location>
</feature>
<name>A0A2A8D4R5_9MICC</name>
<protein>
    <submittedName>
        <fullName evidence="3">Peptidoglycan-binding protein</fullName>
    </submittedName>
</protein>
<evidence type="ECO:0000313" key="3">
    <source>
        <dbReference type="EMBL" id="PEN15952.1"/>
    </source>
</evidence>
<accession>A0A2A8D4R5</accession>
<comment type="caution">
    <text evidence="3">The sequence shown here is derived from an EMBL/GenBank/DDBJ whole genome shotgun (WGS) entry which is preliminary data.</text>
</comment>
<dbReference type="RefSeq" id="WP_098042819.1">
    <property type="nucleotide sequence ID" value="NZ_PDEV01000003.1"/>
</dbReference>
<keyword evidence="4" id="KW-1185">Reference proteome</keyword>
<evidence type="ECO:0000256" key="1">
    <source>
        <dbReference type="SAM" id="MobiDB-lite"/>
    </source>
</evidence>
<evidence type="ECO:0000256" key="2">
    <source>
        <dbReference type="SAM" id="Phobius"/>
    </source>
</evidence>
<feature type="region of interest" description="Disordered" evidence="1">
    <location>
        <begin position="31"/>
        <end position="142"/>
    </location>
</feature>
<dbReference type="AlphaFoldDB" id="A0A2A8D4R5"/>
<dbReference type="Proteomes" id="UP000219947">
    <property type="component" value="Unassembled WGS sequence"/>
</dbReference>
<feature type="compositionally biased region" description="Polar residues" evidence="1">
    <location>
        <begin position="93"/>
        <end position="107"/>
    </location>
</feature>
<keyword evidence="2" id="KW-0472">Membrane</keyword>
<evidence type="ECO:0000313" key="4">
    <source>
        <dbReference type="Proteomes" id="UP000219947"/>
    </source>
</evidence>
<dbReference type="EMBL" id="PDEV01000003">
    <property type="protein sequence ID" value="PEN15952.1"/>
    <property type="molecule type" value="Genomic_DNA"/>
</dbReference>
<keyword evidence="2" id="KW-1133">Transmembrane helix</keyword>
<sequence>MAKIRKYALIALAIVAFLTLMFLLYKGTQRNEATPDRTATPSVSTSPAPVSSAPVQTPQVSEQSAQAAPAPEQPQQSQEAQGSPSESASPSATDTAKPSPSTSSDAGQEQHKADATSAAPSASGSASASPGKEPTCPEDVSYQQVADGEADCTFDYSKVRLKTMQEAEQYARKWLYPEPGTYIQVRDYREAKVRIPGMDKPQSVFVVRTVARSSGDQGGSGAVTWSVIWPNGYYLTSDDLPDGIEAR</sequence>